<reference evidence="3 4" key="1">
    <citation type="submission" date="2023-12" db="EMBL/GenBank/DDBJ databases">
        <title>A high-quality genome assembly for Dillenia turbinata (Dilleniales).</title>
        <authorList>
            <person name="Chanderbali A."/>
        </authorList>
    </citation>
    <scope>NUCLEOTIDE SEQUENCE [LARGE SCALE GENOMIC DNA]</scope>
    <source>
        <strain evidence="3">LSX21</strain>
        <tissue evidence="3">Leaf</tissue>
    </source>
</reference>
<feature type="region of interest" description="Disordered" evidence="1">
    <location>
        <begin position="174"/>
        <end position="202"/>
    </location>
</feature>
<keyword evidence="4" id="KW-1185">Reference proteome</keyword>
<evidence type="ECO:0000256" key="1">
    <source>
        <dbReference type="SAM" id="MobiDB-lite"/>
    </source>
</evidence>
<feature type="compositionally biased region" description="Polar residues" evidence="1">
    <location>
        <begin position="280"/>
        <end position="308"/>
    </location>
</feature>
<dbReference type="PANTHER" id="PTHR31182">
    <property type="entry name" value="C2 NT-TYPE DOMAIN-CONTAINING PROTEIN"/>
    <property type="match status" value="1"/>
</dbReference>
<comment type="caution">
    <text evidence="3">The sequence shown here is derived from an EMBL/GenBank/DDBJ whole genome shotgun (WGS) entry which is preliminary data.</text>
</comment>
<dbReference type="PANTHER" id="PTHR31182:SF17">
    <property type="entry name" value="EEIG1_EHBP1 PROTEIN AMINO-TERMINAL DOMAIN PROTEIN"/>
    <property type="match status" value="1"/>
</dbReference>
<organism evidence="3 4">
    <name type="scientific">Dillenia turbinata</name>
    <dbReference type="NCBI Taxonomy" id="194707"/>
    <lineage>
        <taxon>Eukaryota</taxon>
        <taxon>Viridiplantae</taxon>
        <taxon>Streptophyta</taxon>
        <taxon>Embryophyta</taxon>
        <taxon>Tracheophyta</taxon>
        <taxon>Spermatophyta</taxon>
        <taxon>Magnoliopsida</taxon>
        <taxon>eudicotyledons</taxon>
        <taxon>Gunneridae</taxon>
        <taxon>Pentapetalae</taxon>
        <taxon>Dilleniales</taxon>
        <taxon>Dilleniaceae</taxon>
        <taxon>Dillenia</taxon>
    </lineage>
</organism>
<protein>
    <submittedName>
        <fullName evidence="3">NT-type C2 domain</fullName>
    </submittedName>
</protein>
<dbReference type="EMBL" id="JBAMMX010000027">
    <property type="protein sequence ID" value="KAK6912568.1"/>
    <property type="molecule type" value="Genomic_DNA"/>
</dbReference>
<feature type="compositionally biased region" description="Basic and acidic residues" evidence="1">
    <location>
        <begin position="182"/>
        <end position="199"/>
    </location>
</feature>
<gene>
    <name evidence="3" type="ORF">RJ641_022169</name>
</gene>
<dbReference type="InterPro" id="IPR019448">
    <property type="entry name" value="NT-C2"/>
</dbReference>
<name>A0AAN8UKZ8_9MAGN</name>
<feature type="region of interest" description="Disordered" evidence="1">
    <location>
        <begin position="266"/>
        <end position="308"/>
    </location>
</feature>
<evidence type="ECO:0000313" key="4">
    <source>
        <dbReference type="Proteomes" id="UP001370490"/>
    </source>
</evidence>
<proteinExistence type="predicted"/>
<dbReference type="Proteomes" id="UP001370490">
    <property type="component" value="Unassembled WGS sequence"/>
</dbReference>
<evidence type="ECO:0000313" key="3">
    <source>
        <dbReference type="EMBL" id="KAK6912568.1"/>
    </source>
</evidence>
<sequence length="620" mass="69443">MMLRCSPWPPAPEMRKYLVKVKGMKLEGLAYEEKMEEQSKAAKVMKVELKWKGAIKYTIVPFQSRPKNVTTQRLIMAESIVWDEHFENVCNFVVNDDLSFGPWNLSFSLLYGESKSKLKVVGKISINIAELASRTTESEIEQKLPLILQVNGGTREVTLSVLLGFIEMRTSPEPPRIAPHSVELDKEKASEEVSSRDSNESAIFDSAGKLEAESLSVNVRPGPMVDKSRSCSGSDTRLDQVQKAGFSCKRRRLSFVVDRAKDDPILKKTNQDKHKEIGVDSTQTGSSNPVSTGSLQEAPLSSSLSGCQDDNFKEDSWETKEIISRDGQAKLKANVFFASFDQRSEKAAGESACTALVALVAHWLLANPEAMLTKAVFDNLIAEGSYEWRKLCDDEANISSFPDKHLDLDTVLQAEVRPLIVLHEKSFIGFFSPDKFENLKGFMSFDDIWKEIASKNEDNEPRVYIVSWNDHFFVLKAEADAYYIIDSLGERLYEGCNQAYALKFDETTLMYGKVAKEEVASDEMAVEESASASPKESESTSPKEEYEEIICSGKECCREYIKRFLAAILLKELEEEEKKGAVSNMILHHRLQIDFHYTSTCSGSSPSCVSSSSSSLFSDE</sequence>
<accession>A0AAN8UKZ8</accession>
<dbReference type="PROSITE" id="PS51840">
    <property type="entry name" value="C2_NT"/>
    <property type="match status" value="1"/>
</dbReference>
<feature type="compositionally biased region" description="Basic and acidic residues" evidence="1">
    <location>
        <begin position="535"/>
        <end position="544"/>
    </location>
</feature>
<dbReference type="AlphaFoldDB" id="A0AAN8UKZ8"/>
<dbReference type="Pfam" id="PF10358">
    <property type="entry name" value="NT-C2"/>
    <property type="match status" value="1"/>
</dbReference>
<feature type="compositionally biased region" description="Basic and acidic residues" evidence="1">
    <location>
        <begin position="266"/>
        <end position="278"/>
    </location>
</feature>
<evidence type="ECO:0000259" key="2">
    <source>
        <dbReference type="PROSITE" id="PS51840"/>
    </source>
</evidence>
<feature type="domain" description="C2 NT-type" evidence="2">
    <location>
        <begin position="7"/>
        <end position="167"/>
    </location>
</feature>
<feature type="region of interest" description="Disordered" evidence="1">
    <location>
        <begin position="522"/>
        <end position="544"/>
    </location>
</feature>
<feature type="region of interest" description="Disordered" evidence="1">
    <location>
        <begin position="600"/>
        <end position="620"/>
    </location>
</feature>